<sequence length="119" mass="13366">MSQKSSLYQSVCSGDLSFDNSFFSGMDTSDLHFFYLKAVSPTQVWASWWVWARISLGGPTDLHVFHGGTVIDLMDDNARPHRAVVVEESLEGLGLERMEWSARSPDLIFGTILVDRLLL</sequence>
<proteinExistence type="predicted"/>
<dbReference type="Gene3D" id="3.30.420.10">
    <property type="entry name" value="Ribonuclease H-like superfamily/Ribonuclease H"/>
    <property type="match status" value="1"/>
</dbReference>
<organism evidence="1 2">
    <name type="scientific">Caerostris extrusa</name>
    <name type="common">Bark spider</name>
    <name type="synonym">Caerostris bankana</name>
    <dbReference type="NCBI Taxonomy" id="172846"/>
    <lineage>
        <taxon>Eukaryota</taxon>
        <taxon>Metazoa</taxon>
        <taxon>Ecdysozoa</taxon>
        <taxon>Arthropoda</taxon>
        <taxon>Chelicerata</taxon>
        <taxon>Arachnida</taxon>
        <taxon>Araneae</taxon>
        <taxon>Araneomorphae</taxon>
        <taxon>Entelegynae</taxon>
        <taxon>Araneoidea</taxon>
        <taxon>Araneidae</taxon>
        <taxon>Caerostris</taxon>
    </lineage>
</organism>
<accession>A0AAV4UDF6</accession>
<dbReference type="InterPro" id="IPR036397">
    <property type="entry name" value="RNaseH_sf"/>
</dbReference>
<comment type="caution">
    <text evidence="1">The sequence shown here is derived from an EMBL/GenBank/DDBJ whole genome shotgun (WGS) entry which is preliminary data.</text>
</comment>
<gene>
    <name evidence="1" type="primary">TCB2_51</name>
    <name evidence="1" type="ORF">CEXT_777581</name>
</gene>
<name>A0AAV4UDF6_CAEEX</name>
<dbReference type="Proteomes" id="UP001054945">
    <property type="component" value="Unassembled WGS sequence"/>
</dbReference>
<reference evidence="1 2" key="1">
    <citation type="submission" date="2021-06" db="EMBL/GenBank/DDBJ databases">
        <title>Caerostris extrusa draft genome.</title>
        <authorList>
            <person name="Kono N."/>
            <person name="Arakawa K."/>
        </authorList>
    </citation>
    <scope>NUCLEOTIDE SEQUENCE [LARGE SCALE GENOMIC DNA]</scope>
</reference>
<dbReference type="GO" id="GO:0003676">
    <property type="term" value="F:nucleic acid binding"/>
    <property type="evidence" value="ECO:0007669"/>
    <property type="project" value="InterPro"/>
</dbReference>
<keyword evidence="2" id="KW-1185">Reference proteome</keyword>
<dbReference type="EMBL" id="BPLR01012666">
    <property type="protein sequence ID" value="GIY55729.1"/>
    <property type="molecule type" value="Genomic_DNA"/>
</dbReference>
<evidence type="ECO:0000313" key="2">
    <source>
        <dbReference type="Proteomes" id="UP001054945"/>
    </source>
</evidence>
<dbReference type="AlphaFoldDB" id="A0AAV4UDF6"/>
<evidence type="ECO:0000313" key="1">
    <source>
        <dbReference type="EMBL" id="GIY55729.1"/>
    </source>
</evidence>
<protein>
    <submittedName>
        <fullName evidence="1">Transposable element Tcb2 transposase</fullName>
    </submittedName>
</protein>